<evidence type="ECO:0000313" key="2">
    <source>
        <dbReference type="EMBL" id="GLQ20393.1"/>
    </source>
</evidence>
<protein>
    <submittedName>
        <fullName evidence="2">Uncharacterized protein</fullName>
    </submittedName>
</protein>
<keyword evidence="3" id="KW-1185">Reference proteome</keyword>
<feature type="compositionally biased region" description="Basic and acidic residues" evidence="1">
    <location>
        <begin position="119"/>
        <end position="130"/>
    </location>
</feature>
<sequence>MRPNQVKVGDYTLTVSMATLYGADRALEKADRPGVLSIFADVIEALQDQDGGLTMAGVASALRVVSVPVMVTVLTEFLRPVHNMTEKKALDGPLSEGLPTEWIVGLFNALMSNAPQSGDVERGEADKETEGNAQAD</sequence>
<proteinExistence type="predicted"/>
<name>A0ABQ5V0R1_9PROT</name>
<accession>A0ABQ5V0R1</accession>
<evidence type="ECO:0000313" key="3">
    <source>
        <dbReference type="Proteomes" id="UP001161390"/>
    </source>
</evidence>
<reference evidence="2" key="2">
    <citation type="submission" date="2023-01" db="EMBL/GenBank/DDBJ databases">
        <title>Draft genome sequence of Algimonas porphyrae strain NBRC 108216.</title>
        <authorList>
            <person name="Sun Q."/>
            <person name="Mori K."/>
        </authorList>
    </citation>
    <scope>NUCLEOTIDE SEQUENCE</scope>
    <source>
        <strain evidence="2">NBRC 108216</strain>
    </source>
</reference>
<dbReference type="EMBL" id="BSNJ01000002">
    <property type="protein sequence ID" value="GLQ20393.1"/>
    <property type="molecule type" value="Genomic_DNA"/>
</dbReference>
<dbReference type="RefSeq" id="WP_284370918.1">
    <property type="nucleotide sequence ID" value="NZ_BSNJ01000002.1"/>
</dbReference>
<reference evidence="2" key="1">
    <citation type="journal article" date="2014" name="Int. J. Syst. Evol. Microbiol.">
        <title>Complete genome of a new Firmicutes species belonging to the dominant human colonic microbiota ('Ruminococcus bicirculans') reveals two chromosomes and a selective capacity to utilize plant glucans.</title>
        <authorList>
            <consortium name="NISC Comparative Sequencing Program"/>
            <person name="Wegmann U."/>
            <person name="Louis P."/>
            <person name="Goesmann A."/>
            <person name="Henrissat B."/>
            <person name="Duncan S.H."/>
            <person name="Flint H.J."/>
        </authorList>
    </citation>
    <scope>NUCLEOTIDE SEQUENCE</scope>
    <source>
        <strain evidence="2">NBRC 108216</strain>
    </source>
</reference>
<feature type="region of interest" description="Disordered" evidence="1">
    <location>
        <begin position="115"/>
        <end position="136"/>
    </location>
</feature>
<dbReference type="Proteomes" id="UP001161390">
    <property type="component" value="Unassembled WGS sequence"/>
</dbReference>
<comment type="caution">
    <text evidence="2">The sequence shown here is derived from an EMBL/GenBank/DDBJ whole genome shotgun (WGS) entry which is preliminary data.</text>
</comment>
<evidence type="ECO:0000256" key="1">
    <source>
        <dbReference type="SAM" id="MobiDB-lite"/>
    </source>
</evidence>
<gene>
    <name evidence="2" type="ORF">GCM10007854_13480</name>
</gene>
<organism evidence="2 3">
    <name type="scientific">Algimonas porphyrae</name>
    <dbReference type="NCBI Taxonomy" id="1128113"/>
    <lineage>
        <taxon>Bacteria</taxon>
        <taxon>Pseudomonadati</taxon>
        <taxon>Pseudomonadota</taxon>
        <taxon>Alphaproteobacteria</taxon>
        <taxon>Maricaulales</taxon>
        <taxon>Robiginitomaculaceae</taxon>
        <taxon>Algimonas</taxon>
    </lineage>
</organism>